<dbReference type="AlphaFoldDB" id="A0A0X8X2J4"/>
<reference evidence="1 2" key="1">
    <citation type="submission" date="2015-12" db="EMBL/GenBank/DDBJ databases">
        <title>Genome sequence of Mucilaginibacter gotjawali.</title>
        <authorList>
            <person name="Lee J.S."/>
            <person name="Lee K.C."/>
            <person name="Kim K.K."/>
            <person name="Lee B.W."/>
        </authorList>
    </citation>
    <scope>NUCLEOTIDE SEQUENCE [LARGE SCALE GENOMIC DNA]</scope>
    <source>
        <strain evidence="1 2">SA3-7</strain>
    </source>
</reference>
<name>A0A0X8X2J4_9SPHI</name>
<evidence type="ECO:0000313" key="2">
    <source>
        <dbReference type="Proteomes" id="UP000218263"/>
    </source>
</evidence>
<dbReference type="EMBL" id="AP017313">
    <property type="protein sequence ID" value="BAU53987.1"/>
    <property type="molecule type" value="Genomic_DNA"/>
</dbReference>
<dbReference type="Proteomes" id="UP000218263">
    <property type="component" value="Chromosome"/>
</dbReference>
<gene>
    <name evidence="1" type="ORF">MgSA37_02158</name>
</gene>
<dbReference type="KEGG" id="mgot:MgSA37_02158"/>
<organism evidence="1 2">
    <name type="scientific">Mucilaginibacter gotjawali</name>
    <dbReference type="NCBI Taxonomy" id="1550579"/>
    <lineage>
        <taxon>Bacteria</taxon>
        <taxon>Pseudomonadati</taxon>
        <taxon>Bacteroidota</taxon>
        <taxon>Sphingobacteriia</taxon>
        <taxon>Sphingobacteriales</taxon>
        <taxon>Sphingobacteriaceae</taxon>
        <taxon>Mucilaginibacter</taxon>
    </lineage>
</organism>
<sequence length="37" mass="4314">MYEVLKNGVSLECMSESEFAELEDFKNNAIKAEFYSF</sequence>
<evidence type="ECO:0000313" key="1">
    <source>
        <dbReference type="EMBL" id="BAU53987.1"/>
    </source>
</evidence>
<keyword evidence="2" id="KW-1185">Reference proteome</keyword>
<protein>
    <submittedName>
        <fullName evidence="1">Uncharacterized protein</fullName>
    </submittedName>
</protein>
<proteinExistence type="predicted"/>
<accession>A0A0X8X2J4</accession>